<keyword evidence="1" id="KW-0812">Transmembrane</keyword>
<dbReference type="OrthoDB" id="1377073at2"/>
<comment type="caution">
    <text evidence="2">The sequence shown here is derived from an EMBL/GenBank/DDBJ whole genome shotgun (WGS) entry which is preliminary data.</text>
</comment>
<dbReference type="RefSeq" id="WP_125020341.1">
    <property type="nucleotide sequence ID" value="NZ_RQVQ01000077.1"/>
</dbReference>
<gene>
    <name evidence="2" type="ORF">EG240_16030</name>
</gene>
<protein>
    <submittedName>
        <fullName evidence="2">Uncharacterized protein</fullName>
    </submittedName>
</protein>
<evidence type="ECO:0000313" key="2">
    <source>
        <dbReference type="EMBL" id="RRJ86670.1"/>
    </source>
</evidence>
<feature type="transmembrane region" description="Helical" evidence="1">
    <location>
        <begin position="41"/>
        <end position="60"/>
    </location>
</feature>
<name>A0A3P3VVG4_9FLAO</name>
<dbReference type="Proteomes" id="UP000275719">
    <property type="component" value="Unassembled WGS sequence"/>
</dbReference>
<keyword evidence="1" id="KW-1133">Transmembrane helix</keyword>
<accession>A0A3P3VVG4</accession>
<reference evidence="2 3" key="1">
    <citation type="submission" date="2018-11" db="EMBL/GenBank/DDBJ databases">
        <title>Flavobacterium sp. nov., YIM 102701-2 draft genome.</title>
        <authorList>
            <person name="Li G."/>
            <person name="Jiang Y."/>
        </authorList>
    </citation>
    <scope>NUCLEOTIDE SEQUENCE [LARGE SCALE GENOMIC DNA]</scope>
    <source>
        <strain evidence="2 3">YIM 102701-2</strain>
    </source>
</reference>
<keyword evidence="3" id="KW-1185">Reference proteome</keyword>
<keyword evidence="1" id="KW-0472">Membrane</keyword>
<proteinExistence type="predicted"/>
<dbReference type="AlphaFoldDB" id="A0A3P3VVG4"/>
<sequence>MDGIIFFGAIILAFLLIIGIPISITYFLYKYLKRKFPNKPYKYVAFAPTLLLIYSIWTAIYPSEDFYEDDFKEVTQIEFPKNSKFIYKDATFPDHFGDYTSVFLFETTKEETEKLKVQLEKLKFEEIKDDKRHSSETKITLQKTKAKISRQYTYEIEGGKNYYVGLFDDDKTILIRRISW</sequence>
<evidence type="ECO:0000313" key="3">
    <source>
        <dbReference type="Proteomes" id="UP000275719"/>
    </source>
</evidence>
<organism evidence="2 3">
    <name type="scientific">Paenimyroides tangerinum</name>
    <dbReference type="NCBI Taxonomy" id="2488728"/>
    <lineage>
        <taxon>Bacteria</taxon>
        <taxon>Pseudomonadati</taxon>
        <taxon>Bacteroidota</taxon>
        <taxon>Flavobacteriia</taxon>
        <taxon>Flavobacteriales</taxon>
        <taxon>Flavobacteriaceae</taxon>
        <taxon>Paenimyroides</taxon>
    </lineage>
</organism>
<evidence type="ECO:0000256" key="1">
    <source>
        <dbReference type="SAM" id="Phobius"/>
    </source>
</evidence>
<dbReference type="EMBL" id="RQVQ01000077">
    <property type="protein sequence ID" value="RRJ86670.1"/>
    <property type="molecule type" value="Genomic_DNA"/>
</dbReference>
<feature type="transmembrane region" description="Helical" evidence="1">
    <location>
        <begin position="6"/>
        <end position="29"/>
    </location>
</feature>